<dbReference type="PIRSF" id="PIRSF500217">
    <property type="entry name" value="AlgI"/>
    <property type="match status" value="1"/>
</dbReference>
<feature type="transmembrane region" description="Helical" evidence="12">
    <location>
        <begin position="34"/>
        <end position="56"/>
    </location>
</feature>
<name>A0ABY9MLR1_9GAMM</name>
<dbReference type="EMBL" id="CP133218">
    <property type="protein sequence ID" value="WML89561.1"/>
    <property type="molecule type" value="Genomic_DNA"/>
</dbReference>
<reference evidence="13 14" key="1">
    <citation type="submission" date="2023-08" db="EMBL/GenBank/DDBJ databases">
        <title>New molecular markers tilS and rpoB for phylogenetic and monitoring studies of the genus Thiothrix biodiversity.</title>
        <authorList>
            <person name="Ravin N.V."/>
            <person name="Smolyakov D."/>
            <person name="Markov N.D."/>
            <person name="Beletsky A.V."/>
            <person name="Mardanov A.V."/>
            <person name="Rudenko T.S."/>
            <person name="Grabovich M.Y."/>
        </authorList>
    </citation>
    <scope>NUCLEOTIDE SEQUENCE [LARGE SCALE GENOMIC DNA]</scope>
    <source>
        <strain evidence="13 14">MK1</strain>
    </source>
</reference>
<keyword evidence="7 11" id="KW-0016">Alginate biosynthesis</keyword>
<comment type="similarity">
    <text evidence="3 11">Belongs to the membrane-bound acyltransferase family.</text>
</comment>
<dbReference type="InterPro" id="IPR051085">
    <property type="entry name" value="MB_O-acyltransferase"/>
</dbReference>
<evidence type="ECO:0000256" key="3">
    <source>
        <dbReference type="ARBA" id="ARBA00010323"/>
    </source>
</evidence>
<comment type="pathway">
    <text evidence="2 11">Glycan biosynthesis; alginate biosynthesis.</text>
</comment>
<feature type="transmembrane region" description="Helical" evidence="12">
    <location>
        <begin position="151"/>
        <end position="170"/>
    </location>
</feature>
<evidence type="ECO:0000256" key="7">
    <source>
        <dbReference type="ARBA" id="ARBA00022841"/>
    </source>
</evidence>
<evidence type="ECO:0000256" key="9">
    <source>
        <dbReference type="ARBA" id="ARBA00023136"/>
    </source>
</evidence>
<dbReference type="InterPro" id="IPR004299">
    <property type="entry name" value="MBOAT_fam"/>
</dbReference>
<keyword evidence="11" id="KW-0997">Cell inner membrane</keyword>
<dbReference type="PIRSF" id="PIRSF016636">
    <property type="entry name" value="AlgI_DltB"/>
    <property type="match status" value="1"/>
</dbReference>
<dbReference type="PANTHER" id="PTHR13285:SF23">
    <property type="entry name" value="TEICHOIC ACID D-ALANYLTRANSFERASE"/>
    <property type="match status" value="1"/>
</dbReference>
<feature type="transmembrane region" description="Helical" evidence="12">
    <location>
        <begin position="246"/>
        <end position="264"/>
    </location>
</feature>
<proteinExistence type="inferred from homology"/>
<feature type="transmembrane region" description="Helical" evidence="12">
    <location>
        <begin position="190"/>
        <end position="207"/>
    </location>
</feature>
<keyword evidence="4 11" id="KW-1003">Cell membrane</keyword>
<sequence>MQFNSLTFVLFMLVVLAIHYSIRSWQYQKLNLLIASYVFYAAWNPPFVLLLMFSTWVDWLVAKRMFLAENQRSKRFWLFVSLTANLGLLSYFKYGNFLLDNVVTFFQKIGVAVEPATLNIILPMGISFYTFQTLSYTLDVYRGRLKPSNSYLDFAFFVTFFPQLVAGPIVRASDFLPQCVTPRKASMDQFSWGIALMIFGIFSKVILSDTLLAPLANAGYQHPTLLTTLDAWVTVLAFSGQIFFDFSGYSTTAIGAALCFGFVLPDNFKAPYMALGFSDFWRRWHISLSTWLKDYLYISLGGNRISVNRTYFNLMFTMLVGGLWHGASWLFVIWGGLHGLYLVIEHYSRATFAANWTLPHSDLAKLSLGIMTFLIVSVTWVFFRAHSLDDALSVLSALFNFTSSSDTSLIPAYPADDVPMALLLILALLVWHWNTRHSNLETLFQRLPIVARCLVLSYVLLALVFTTGGNSDAFIYFQF</sequence>
<dbReference type="Pfam" id="PF03062">
    <property type="entry name" value="MBOAT"/>
    <property type="match status" value="1"/>
</dbReference>
<evidence type="ECO:0000256" key="4">
    <source>
        <dbReference type="ARBA" id="ARBA00022475"/>
    </source>
</evidence>
<evidence type="ECO:0000313" key="13">
    <source>
        <dbReference type="EMBL" id="WML89561.1"/>
    </source>
</evidence>
<feature type="transmembrane region" description="Helical" evidence="12">
    <location>
        <begin position="111"/>
        <end position="131"/>
    </location>
</feature>
<protein>
    <recommendedName>
        <fullName evidence="11">Probable alginate O-acetylase</fullName>
        <ecNumber evidence="11">2.3.1.-</ecNumber>
    </recommendedName>
</protein>
<evidence type="ECO:0000256" key="11">
    <source>
        <dbReference type="PIRNR" id="PIRNR016636"/>
    </source>
</evidence>
<dbReference type="Proteomes" id="UP001236657">
    <property type="component" value="Chromosome"/>
</dbReference>
<evidence type="ECO:0000256" key="8">
    <source>
        <dbReference type="ARBA" id="ARBA00022989"/>
    </source>
</evidence>
<keyword evidence="8 12" id="KW-1133">Transmembrane helix</keyword>
<evidence type="ECO:0000256" key="6">
    <source>
        <dbReference type="ARBA" id="ARBA00022692"/>
    </source>
</evidence>
<feature type="transmembrane region" description="Helical" evidence="12">
    <location>
        <begin position="447"/>
        <end position="466"/>
    </location>
</feature>
<keyword evidence="10 11" id="KW-0012">Acyltransferase</keyword>
<evidence type="ECO:0000256" key="10">
    <source>
        <dbReference type="ARBA" id="ARBA00023315"/>
    </source>
</evidence>
<keyword evidence="6 11" id="KW-0812">Transmembrane</keyword>
<organism evidence="13 14">
    <name type="scientific">Thiothrix lacustris</name>
    <dbReference type="NCBI Taxonomy" id="525917"/>
    <lineage>
        <taxon>Bacteria</taxon>
        <taxon>Pseudomonadati</taxon>
        <taxon>Pseudomonadota</taxon>
        <taxon>Gammaproteobacteria</taxon>
        <taxon>Thiotrichales</taxon>
        <taxon>Thiotrichaceae</taxon>
        <taxon>Thiothrix</taxon>
    </lineage>
</organism>
<feature type="transmembrane region" description="Helical" evidence="12">
    <location>
        <begin position="76"/>
        <end position="99"/>
    </location>
</feature>
<dbReference type="GO" id="GO:0016746">
    <property type="term" value="F:acyltransferase activity"/>
    <property type="evidence" value="ECO:0007669"/>
    <property type="project" value="UniProtKB-KW"/>
</dbReference>
<dbReference type="RefSeq" id="WP_308893842.1">
    <property type="nucleotide sequence ID" value="NZ_CP133218.1"/>
</dbReference>
<keyword evidence="9 11" id="KW-0472">Membrane</keyword>
<dbReference type="EC" id="2.3.1.-" evidence="11"/>
<accession>A0ABY9MLR1</accession>
<evidence type="ECO:0000256" key="1">
    <source>
        <dbReference type="ARBA" id="ARBA00004651"/>
    </source>
</evidence>
<dbReference type="InterPro" id="IPR024194">
    <property type="entry name" value="Ac/AlaTfrase_AlgI/DltB"/>
</dbReference>
<evidence type="ECO:0000256" key="2">
    <source>
        <dbReference type="ARBA" id="ARBA00005182"/>
    </source>
</evidence>
<keyword evidence="5 11" id="KW-0808">Transferase</keyword>
<gene>
    <name evidence="13" type="ORF">RCF98_11325</name>
</gene>
<evidence type="ECO:0000256" key="5">
    <source>
        <dbReference type="ARBA" id="ARBA00022679"/>
    </source>
</evidence>
<comment type="subcellular location">
    <subcellularLocation>
        <location evidence="11">Cell inner membrane</location>
    </subcellularLocation>
    <subcellularLocation>
        <location evidence="1">Cell membrane</location>
        <topology evidence="1">Multi-pass membrane protein</topology>
    </subcellularLocation>
</comment>
<dbReference type="InterPro" id="IPR028362">
    <property type="entry name" value="AlgI"/>
</dbReference>
<feature type="transmembrane region" description="Helical" evidence="12">
    <location>
        <begin position="363"/>
        <end position="383"/>
    </location>
</feature>
<keyword evidence="14" id="KW-1185">Reference proteome</keyword>
<evidence type="ECO:0000313" key="14">
    <source>
        <dbReference type="Proteomes" id="UP001236657"/>
    </source>
</evidence>
<dbReference type="PANTHER" id="PTHR13285">
    <property type="entry name" value="ACYLTRANSFERASE"/>
    <property type="match status" value="1"/>
</dbReference>
<evidence type="ECO:0000256" key="12">
    <source>
        <dbReference type="SAM" id="Phobius"/>
    </source>
</evidence>
<feature type="transmembrane region" description="Helical" evidence="12">
    <location>
        <begin position="6"/>
        <end position="22"/>
    </location>
</feature>